<accession>E3NTE7</accession>
<name>E3NTE7_CAERE</name>
<reference evidence="2" key="1">
    <citation type="submission" date="2007-07" db="EMBL/GenBank/DDBJ databases">
        <title>PCAP assembly of the Caenorhabditis remanei genome.</title>
        <authorList>
            <consortium name="The Caenorhabditis remanei Sequencing Consortium"/>
            <person name="Wilson R.K."/>
        </authorList>
    </citation>
    <scope>NUCLEOTIDE SEQUENCE [LARGE SCALE GENOMIC DNA]</scope>
    <source>
        <strain evidence="2">PB4641</strain>
    </source>
</reference>
<feature type="compositionally biased region" description="Polar residues" evidence="1">
    <location>
        <begin position="90"/>
        <end position="99"/>
    </location>
</feature>
<gene>
    <name evidence="2" type="ORF">CRE_07950</name>
</gene>
<feature type="compositionally biased region" description="Polar residues" evidence="1">
    <location>
        <begin position="106"/>
        <end position="116"/>
    </location>
</feature>
<protein>
    <submittedName>
        <fullName evidence="2">Uncharacterized protein</fullName>
    </submittedName>
</protein>
<dbReference type="EMBL" id="DS270173">
    <property type="protein sequence ID" value="EFO91920.1"/>
    <property type="molecule type" value="Genomic_DNA"/>
</dbReference>
<evidence type="ECO:0000256" key="1">
    <source>
        <dbReference type="SAM" id="MobiDB-lite"/>
    </source>
</evidence>
<keyword evidence="3" id="KW-1185">Reference proteome</keyword>
<feature type="region of interest" description="Disordered" evidence="1">
    <location>
        <begin position="81"/>
        <end position="123"/>
    </location>
</feature>
<feature type="region of interest" description="Disordered" evidence="1">
    <location>
        <begin position="1"/>
        <end position="21"/>
    </location>
</feature>
<evidence type="ECO:0000313" key="2">
    <source>
        <dbReference type="EMBL" id="EFO91920.1"/>
    </source>
</evidence>
<dbReference type="OrthoDB" id="5864674at2759"/>
<sequence length="257" mass="28701">MAAPYTVTAPTAAGSPEEVTVGQPKDVDQFGLNISDNQSMGHYDRPINYSRRRTTSKNLVGNNHKLITSSNDVAYKKSNSISHKGGLHQSFPTNSTGNSVFPPLSEPNNSTLSVTRSPAPDPPQQAVPIEHTDFIDRFSQDLDTKNKTPLIPDKGNKTYVPFPFKGKKTPLHQNSLIALTQLKSQIEAKLTLNAFHERYNDIKQQQLKFGCVNETPENNKPIGSQYYIRHRVIVKPDFSTTKIRIVLDGFIDKEIEQ</sequence>
<dbReference type="HOGENOM" id="CLU_1082747_0_0_1"/>
<evidence type="ECO:0000313" key="3">
    <source>
        <dbReference type="Proteomes" id="UP000008281"/>
    </source>
</evidence>
<proteinExistence type="predicted"/>
<dbReference type="InParanoid" id="E3NTE7"/>
<dbReference type="Proteomes" id="UP000008281">
    <property type="component" value="Unassembled WGS sequence"/>
</dbReference>
<dbReference type="AlphaFoldDB" id="E3NTE7"/>
<organism evidence="3">
    <name type="scientific">Caenorhabditis remanei</name>
    <name type="common">Caenorhabditis vulgaris</name>
    <dbReference type="NCBI Taxonomy" id="31234"/>
    <lineage>
        <taxon>Eukaryota</taxon>
        <taxon>Metazoa</taxon>
        <taxon>Ecdysozoa</taxon>
        <taxon>Nematoda</taxon>
        <taxon>Chromadorea</taxon>
        <taxon>Rhabditida</taxon>
        <taxon>Rhabditina</taxon>
        <taxon>Rhabditomorpha</taxon>
        <taxon>Rhabditoidea</taxon>
        <taxon>Rhabditidae</taxon>
        <taxon>Peloderinae</taxon>
        <taxon>Caenorhabditis</taxon>
    </lineage>
</organism>
<feature type="compositionally biased region" description="Low complexity" evidence="1">
    <location>
        <begin position="1"/>
        <end position="13"/>
    </location>
</feature>